<dbReference type="AlphaFoldDB" id="A0A855WYG6"/>
<evidence type="ECO:0000313" key="4">
    <source>
        <dbReference type="Proteomes" id="UP000250918"/>
    </source>
</evidence>
<keyword evidence="2" id="KW-0732">Signal</keyword>
<proteinExistence type="predicted"/>
<feature type="signal peptide" evidence="2">
    <location>
        <begin position="1"/>
        <end position="20"/>
    </location>
</feature>
<organism evidence="3 4">
    <name type="scientific">candidate division GN15 bacterium</name>
    <dbReference type="NCBI Taxonomy" id="2072418"/>
    <lineage>
        <taxon>Bacteria</taxon>
        <taxon>candidate division GN15</taxon>
    </lineage>
</organism>
<sequence>MRIIISVFTGILIVCLSARAAQITVSQSLDKSEMDYESQAHFEIVLTWPGTQSAYLFDKPLQPQLDNLKVKQFSSTISSTGTGTDETTTKKFEFTLAPSGSGLGRIEPITISYVTWPDSVPGTLVTEAMTIKIATPKIVRSENGGKFRYPWYLWLSAVVVVVGAASGVAYWRIKARHPKVVVKSIPEQFIERLAQVRDEAAGDLKRFQTGLYKQLVWYVNTRYALGLGSQPTDEIIQVIDRCGMPEPEKSTIGAWLIRADREKFSPATPMPGETIRLEAEVREFFEKMIVKE</sequence>
<gene>
    <name evidence="3" type="ORF">C3F09_09965</name>
</gene>
<keyword evidence="1" id="KW-0812">Transmembrane</keyword>
<feature type="transmembrane region" description="Helical" evidence="1">
    <location>
        <begin position="151"/>
        <end position="171"/>
    </location>
</feature>
<evidence type="ECO:0000256" key="2">
    <source>
        <dbReference type="SAM" id="SignalP"/>
    </source>
</evidence>
<evidence type="ECO:0008006" key="5">
    <source>
        <dbReference type="Google" id="ProtNLM"/>
    </source>
</evidence>
<reference evidence="3 4" key="1">
    <citation type="journal article" date="2018" name="ISME J.">
        <title>A methanotrophic archaeon couples anaerobic oxidation of methane to Fe(III) reduction.</title>
        <authorList>
            <person name="Cai C."/>
            <person name="Leu A.O."/>
            <person name="Xie G.J."/>
            <person name="Guo J."/>
            <person name="Feng Y."/>
            <person name="Zhao J.X."/>
            <person name="Tyson G.W."/>
            <person name="Yuan Z."/>
            <person name="Hu S."/>
        </authorList>
    </citation>
    <scope>NUCLEOTIDE SEQUENCE [LARGE SCALE GENOMIC DNA]</scope>
    <source>
        <strain evidence="3">FeB_12</strain>
    </source>
</reference>
<evidence type="ECO:0000313" key="3">
    <source>
        <dbReference type="EMBL" id="PWB69923.1"/>
    </source>
</evidence>
<name>A0A855WYG6_9BACT</name>
<protein>
    <recommendedName>
        <fullName evidence="5">Protein BatD</fullName>
    </recommendedName>
</protein>
<accession>A0A855WYG6</accession>
<feature type="chain" id="PRO_5032716991" description="Protein BatD" evidence="2">
    <location>
        <begin position="21"/>
        <end position="292"/>
    </location>
</feature>
<comment type="caution">
    <text evidence="3">The sequence shown here is derived from an EMBL/GenBank/DDBJ whole genome shotgun (WGS) entry which is preliminary data.</text>
</comment>
<evidence type="ECO:0000256" key="1">
    <source>
        <dbReference type="SAM" id="Phobius"/>
    </source>
</evidence>
<dbReference type="EMBL" id="PQAP01000160">
    <property type="protein sequence ID" value="PWB69923.1"/>
    <property type="molecule type" value="Genomic_DNA"/>
</dbReference>
<dbReference type="Proteomes" id="UP000250918">
    <property type="component" value="Unassembled WGS sequence"/>
</dbReference>
<keyword evidence="1" id="KW-0472">Membrane</keyword>
<keyword evidence="1" id="KW-1133">Transmembrane helix</keyword>